<evidence type="ECO:0000313" key="13">
    <source>
        <dbReference type="Proteomes" id="UP000824192"/>
    </source>
</evidence>
<dbReference type="PANTHER" id="PTHR10091">
    <property type="entry name" value="ALDOSE-1-EPIMERASE"/>
    <property type="match status" value="1"/>
</dbReference>
<dbReference type="Gene3D" id="2.70.98.10">
    <property type="match status" value="1"/>
</dbReference>
<accession>A0A9D1RUV1</accession>
<reference evidence="12" key="2">
    <citation type="submission" date="2021-04" db="EMBL/GenBank/DDBJ databases">
        <authorList>
            <person name="Gilroy R."/>
        </authorList>
    </citation>
    <scope>NUCLEOTIDE SEQUENCE</scope>
    <source>
        <strain evidence="12">ChiGjej6B6-1540</strain>
    </source>
</reference>
<dbReference type="Pfam" id="PF01263">
    <property type="entry name" value="Aldose_epim"/>
    <property type="match status" value="1"/>
</dbReference>
<dbReference type="GO" id="GO:0033499">
    <property type="term" value="P:galactose catabolic process via UDP-galactose, Leloir pathway"/>
    <property type="evidence" value="ECO:0007669"/>
    <property type="project" value="TreeGrafter"/>
</dbReference>
<comment type="caution">
    <text evidence="12">The sequence shown here is derived from an EMBL/GenBank/DDBJ whole genome shotgun (WGS) entry which is preliminary data.</text>
</comment>
<keyword evidence="6 8" id="KW-0413">Isomerase</keyword>
<feature type="active site" description="Proton donor" evidence="9">
    <location>
        <position position="177"/>
    </location>
</feature>
<evidence type="ECO:0000256" key="1">
    <source>
        <dbReference type="ARBA" id="ARBA00001614"/>
    </source>
</evidence>
<feature type="binding site" evidence="10">
    <location>
        <position position="249"/>
    </location>
    <ligand>
        <name>beta-D-galactose</name>
        <dbReference type="ChEBI" id="CHEBI:27667"/>
    </ligand>
</feature>
<dbReference type="SUPFAM" id="SSF74650">
    <property type="entry name" value="Galactose mutarotase-like"/>
    <property type="match status" value="1"/>
</dbReference>
<dbReference type="GO" id="GO:0004034">
    <property type="term" value="F:aldose 1-epimerase activity"/>
    <property type="evidence" value="ECO:0007669"/>
    <property type="project" value="UniProtKB-EC"/>
</dbReference>
<dbReference type="InterPro" id="IPR015443">
    <property type="entry name" value="Aldose_1-epimerase"/>
</dbReference>
<dbReference type="PIRSF" id="PIRSF005096">
    <property type="entry name" value="GALM"/>
    <property type="match status" value="1"/>
</dbReference>
<dbReference type="InterPro" id="IPR047215">
    <property type="entry name" value="Galactose_mutarotase-like"/>
</dbReference>
<comment type="similarity">
    <text evidence="3 8">Belongs to the aldose epimerase family.</text>
</comment>
<feature type="binding site" evidence="11">
    <location>
        <begin position="80"/>
        <end position="81"/>
    </location>
    <ligand>
        <name>beta-D-galactose</name>
        <dbReference type="ChEBI" id="CHEBI:27667"/>
    </ligand>
</feature>
<evidence type="ECO:0000256" key="3">
    <source>
        <dbReference type="ARBA" id="ARBA00006206"/>
    </source>
</evidence>
<dbReference type="Proteomes" id="UP000824192">
    <property type="component" value="Unassembled WGS sequence"/>
</dbReference>
<protein>
    <recommendedName>
        <fullName evidence="5 8">Aldose 1-epimerase</fullName>
        <ecNumber evidence="4 8">5.1.3.3</ecNumber>
    </recommendedName>
</protein>
<feature type="active site" description="Proton acceptor" evidence="9">
    <location>
        <position position="312"/>
    </location>
</feature>
<evidence type="ECO:0000256" key="4">
    <source>
        <dbReference type="ARBA" id="ARBA00013185"/>
    </source>
</evidence>
<evidence type="ECO:0000256" key="11">
    <source>
        <dbReference type="PIRSR" id="PIRSR005096-3"/>
    </source>
</evidence>
<gene>
    <name evidence="12" type="ORF">H9868_05425</name>
</gene>
<dbReference type="InterPro" id="IPR018052">
    <property type="entry name" value="Ald1_epimerase_CS"/>
</dbReference>
<dbReference type="InterPro" id="IPR008183">
    <property type="entry name" value="Aldose_1/G6P_1-epimerase"/>
</dbReference>
<evidence type="ECO:0000256" key="9">
    <source>
        <dbReference type="PIRSR" id="PIRSR005096-1"/>
    </source>
</evidence>
<dbReference type="PANTHER" id="PTHR10091:SF0">
    <property type="entry name" value="GALACTOSE MUTAROTASE"/>
    <property type="match status" value="1"/>
</dbReference>
<comment type="catalytic activity">
    <reaction evidence="1 8">
        <text>alpha-D-glucose = beta-D-glucose</text>
        <dbReference type="Rhea" id="RHEA:10264"/>
        <dbReference type="ChEBI" id="CHEBI:15903"/>
        <dbReference type="ChEBI" id="CHEBI:17925"/>
        <dbReference type="EC" id="5.1.3.3"/>
    </reaction>
</comment>
<sequence length="350" mass="37851">MIQIRKRPFGVTAAGRPVDCWTLTNDHGVSAEILAYGGILRALRVPTPTGLRDVVLGFDTLADYEKQDKYIGALVGRVANRIGGASFQLNGKTYTLAVNNGPNCNHGGIHGFHEKVWSACANSEGELILTCTSLDGEEGFPGTLHIQVTYTLGEDDSLTLSYQASSDADTLVNLTNHSYFNLNGHSAGNLDGHTIQIFADAITENDETSVPTGRMLDVTGTPFDLRQPVPFGPGLASDHPQIRMGNGYDHNFVLHDAPTGPLRLAAAAQCADLRLECYATQPGLQLYTANYLENEVGKDGAVYPPRAAFCLETQCWPDAIHHPSFPSVVLPMGQTYRQTTVFRFSPVTAE</sequence>
<evidence type="ECO:0000256" key="8">
    <source>
        <dbReference type="PIRNR" id="PIRNR005096"/>
    </source>
</evidence>
<evidence type="ECO:0000256" key="10">
    <source>
        <dbReference type="PIRSR" id="PIRSR005096-2"/>
    </source>
</evidence>
<dbReference type="NCBIfam" id="NF008277">
    <property type="entry name" value="PRK11055.1"/>
    <property type="match status" value="1"/>
</dbReference>
<dbReference type="PROSITE" id="PS00545">
    <property type="entry name" value="ALDOSE_1_EPIMERASE"/>
    <property type="match status" value="1"/>
</dbReference>
<evidence type="ECO:0000313" key="12">
    <source>
        <dbReference type="EMBL" id="HIW93965.1"/>
    </source>
</evidence>
<dbReference type="InterPro" id="IPR011013">
    <property type="entry name" value="Gal_mutarotase_sf_dom"/>
</dbReference>
<keyword evidence="7 8" id="KW-0119">Carbohydrate metabolism</keyword>
<evidence type="ECO:0000256" key="6">
    <source>
        <dbReference type="ARBA" id="ARBA00023235"/>
    </source>
</evidence>
<dbReference type="GO" id="GO:0006006">
    <property type="term" value="P:glucose metabolic process"/>
    <property type="evidence" value="ECO:0007669"/>
    <property type="project" value="TreeGrafter"/>
</dbReference>
<dbReference type="EC" id="5.1.3.3" evidence="4 8"/>
<evidence type="ECO:0000256" key="2">
    <source>
        <dbReference type="ARBA" id="ARBA00005028"/>
    </source>
</evidence>
<feature type="binding site" evidence="11">
    <location>
        <begin position="177"/>
        <end position="179"/>
    </location>
    <ligand>
        <name>beta-D-galactose</name>
        <dbReference type="ChEBI" id="CHEBI:27667"/>
    </ligand>
</feature>
<evidence type="ECO:0000256" key="5">
    <source>
        <dbReference type="ARBA" id="ARBA00014165"/>
    </source>
</evidence>
<dbReference type="InterPro" id="IPR014718">
    <property type="entry name" value="GH-type_carb-bd"/>
</dbReference>
<dbReference type="AlphaFoldDB" id="A0A9D1RUV1"/>
<name>A0A9D1RUV1_9FIRM</name>
<dbReference type="CDD" id="cd09019">
    <property type="entry name" value="galactose_mutarotase_like"/>
    <property type="match status" value="1"/>
</dbReference>
<organism evidence="12 13">
    <name type="scientific">Candidatus Flavonifractor merdipullorum</name>
    <dbReference type="NCBI Taxonomy" id="2838590"/>
    <lineage>
        <taxon>Bacteria</taxon>
        <taxon>Bacillati</taxon>
        <taxon>Bacillota</taxon>
        <taxon>Clostridia</taxon>
        <taxon>Eubacteriales</taxon>
        <taxon>Oscillospiraceae</taxon>
        <taxon>Flavonifractor</taxon>
    </lineage>
</organism>
<reference evidence="12" key="1">
    <citation type="journal article" date="2021" name="PeerJ">
        <title>Extensive microbial diversity within the chicken gut microbiome revealed by metagenomics and culture.</title>
        <authorList>
            <person name="Gilroy R."/>
            <person name="Ravi A."/>
            <person name="Getino M."/>
            <person name="Pursley I."/>
            <person name="Horton D.L."/>
            <person name="Alikhan N.F."/>
            <person name="Baker D."/>
            <person name="Gharbi K."/>
            <person name="Hall N."/>
            <person name="Watson M."/>
            <person name="Adriaenssens E.M."/>
            <person name="Foster-Nyarko E."/>
            <person name="Jarju S."/>
            <person name="Secka A."/>
            <person name="Antonio M."/>
            <person name="Oren A."/>
            <person name="Chaudhuri R.R."/>
            <person name="La Ragione R."/>
            <person name="Hildebrand F."/>
            <person name="Pallen M.J."/>
        </authorList>
    </citation>
    <scope>NUCLEOTIDE SEQUENCE</scope>
    <source>
        <strain evidence="12">ChiGjej6B6-1540</strain>
    </source>
</reference>
<comment type="pathway">
    <text evidence="2 8">Carbohydrate metabolism; hexose metabolism.</text>
</comment>
<dbReference type="GO" id="GO:0030246">
    <property type="term" value="F:carbohydrate binding"/>
    <property type="evidence" value="ECO:0007669"/>
    <property type="project" value="InterPro"/>
</dbReference>
<proteinExistence type="inferred from homology"/>
<dbReference type="EMBL" id="DXGA01000107">
    <property type="protein sequence ID" value="HIW93965.1"/>
    <property type="molecule type" value="Genomic_DNA"/>
</dbReference>
<evidence type="ECO:0000256" key="7">
    <source>
        <dbReference type="ARBA" id="ARBA00023277"/>
    </source>
</evidence>